<proteinExistence type="predicted"/>
<dbReference type="Pfam" id="PF09500">
    <property type="entry name" value="YiiD_C"/>
    <property type="match status" value="1"/>
</dbReference>
<feature type="non-terminal residue" evidence="2">
    <location>
        <position position="68"/>
    </location>
</feature>
<dbReference type="Gene3D" id="3.10.129.10">
    <property type="entry name" value="Hotdog Thioesterase"/>
    <property type="match status" value="1"/>
</dbReference>
<dbReference type="InterPro" id="IPR012660">
    <property type="entry name" value="YiiD_C"/>
</dbReference>
<dbReference type="EMBL" id="PVWO01000462">
    <property type="protein sequence ID" value="PSB47247.1"/>
    <property type="molecule type" value="Genomic_DNA"/>
</dbReference>
<evidence type="ECO:0000313" key="3">
    <source>
        <dbReference type="Proteomes" id="UP000238937"/>
    </source>
</evidence>
<comment type="caution">
    <text evidence="2">The sequence shown here is derived from an EMBL/GenBank/DDBJ whole genome shotgun (WGS) entry which is preliminary data.</text>
</comment>
<evidence type="ECO:0000313" key="2">
    <source>
        <dbReference type="EMBL" id="PSB47247.1"/>
    </source>
</evidence>
<dbReference type="SUPFAM" id="SSF54637">
    <property type="entry name" value="Thioesterase/thiol ester dehydrase-isomerase"/>
    <property type="match status" value="1"/>
</dbReference>
<name>A0A2T1FQH6_9CYAN</name>
<dbReference type="AlphaFoldDB" id="A0A2T1FQH6"/>
<sequence length="68" mass="7139">MSVSCTDVEQYLHEHIPLSKAMAVSVSSIDSSGVILSAPLQPNINHRSTVFGGSISAVSVLSAWTLVL</sequence>
<keyword evidence="3" id="KW-1185">Reference proteome</keyword>
<reference evidence="2 3" key="1">
    <citation type="submission" date="2018-03" db="EMBL/GenBank/DDBJ databases">
        <title>The ancient ancestry and fast evolution of plastids.</title>
        <authorList>
            <person name="Moore K.R."/>
            <person name="Magnabosco C."/>
            <person name="Momper L."/>
            <person name="Gold D.A."/>
            <person name="Bosak T."/>
            <person name="Fournier G.P."/>
        </authorList>
    </citation>
    <scope>NUCLEOTIDE SEQUENCE [LARGE SCALE GENOMIC DNA]</scope>
    <source>
        <strain evidence="2 3">CCALA 037</strain>
    </source>
</reference>
<gene>
    <name evidence="2" type="ORF">C7B77_24425</name>
</gene>
<feature type="domain" description="Thioesterase putative" evidence="1">
    <location>
        <begin position="5"/>
        <end position="67"/>
    </location>
</feature>
<organism evidence="2 3">
    <name type="scientific">Chamaesiphon polymorphus CCALA 037</name>
    <dbReference type="NCBI Taxonomy" id="2107692"/>
    <lineage>
        <taxon>Bacteria</taxon>
        <taxon>Bacillati</taxon>
        <taxon>Cyanobacteriota</taxon>
        <taxon>Cyanophyceae</taxon>
        <taxon>Gomontiellales</taxon>
        <taxon>Chamaesiphonaceae</taxon>
        <taxon>Chamaesiphon</taxon>
    </lineage>
</organism>
<dbReference type="RefSeq" id="WP_181244011.1">
    <property type="nucleotide sequence ID" value="NZ_PVWO01000462.1"/>
</dbReference>
<dbReference type="Proteomes" id="UP000238937">
    <property type="component" value="Unassembled WGS sequence"/>
</dbReference>
<accession>A0A2T1FQH6</accession>
<dbReference type="InterPro" id="IPR029069">
    <property type="entry name" value="HotDog_dom_sf"/>
</dbReference>
<evidence type="ECO:0000259" key="1">
    <source>
        <dbReference type="Pfam" id="PF09500"/>
    </source>
</evidence>
<protein>
    <submittedName>
        <fullName evidence="2">Thioesterase</fullName>
    </submittedName>
</protein>